<accession>A0ABT3ZKJ6</accession>
<keyword evidence="2" id="KW-1185">Reference proteome</keyword>
<gene>
    <name evidence="1" type="ORF">OVY01_07370</name>
</gene>
<evidence type="ECO:0000313" key="1">
    <source>
        <dbReference type="EMBL" id="MCY0387055.1"/>
    </source>
</evidence>
<organism evidence="1 2">
    <name type="scientific">Robbsia betulipollinis</name>
    <dbReference type="NCBI Taxonomy" id="2981849"/>
    <lineage>
        <taxon>Bacteria</taxon>
        <taxon>Pseudomonadati</taxon>
        <taxon>Pseudomonadota</taxon>
        <taxon>Betaproteobacteria</taxon>
        <taxon>Burkholderiales</taxon>
        <taxon>Burkholderiaceae</taxon>
        <taxon>Robbsia</taxon>
    </lineage>
</organism>
<sequence>MTMFNAIADITPQMQATLDQIITLAASNPHDPRVREGIDELNRVAAGIAQASAATPEAHVRSAGKVVADGLLAAAAICQRLQAEKVSS</sequence>
<comment type="caution">
    <text evidence="1">The sequence shown here is derived from an EMBL/GenBank/DDBJ whole genome shotgun (WGS) entry which is preliminary data.</text>
</comment>
<proteinExistence type="predicted"/>
<protein>
    <submittedName>
        <fullName evidence="1">Uncharacterized protein</fullName>
    </submittedName>
</protein>
<reference evidence="1" key="1">
    <citation type="submission" date="2022-11" db="EMBL/GenBank/DDBJ databases">
        <title>Robbsia betulipollinis sp. nov., isolated from pollen of birch (Betula pendula).</title>
        <authorList>
            <person name="Shi H."/>
            <person name="Ambika Manirajan B."/>
            <person name="Ratering S."/>
            <person name="Geissler-Plaum R."/>
            <person name="Schnell S."/>
        </authorList>
    </citation>
    <scope>NUCLEOTIDE SEQUENCE</scope>
    <source>
        <strain evidence="1">Bb-Pol-6</strain>
    </source>
</reference>
<dbReference type="Proteomes" id="UP001082899">
    <property type="component" value="Unassembled WGS sequence"/>
</dbReference>
<dbReference type="EMBL" id="JAPMXC010000001">
    <property type="protein sequence ID" value="MCY0387055.1"/>
    <property type="molecule type" value="Genomic_DNA"/>
</dbReference>
<dbReference type="RefSeq" id="WP_267846761.1">
    <property type="nucleotide sequence ID" value="NZ_JAPMXC010000001.1"/>
</dbReference>
<name>A0ABT3ZKJ6_9BURK</name>
<evidence type="ECO:0000313" key="2">
    <source>
        <dbReference type="Proteomes" id="UP001082899"/>
    </source>
</evidence>